<dbReference type="PROSITE" id="PS00086">
    <property type="entry name" value="CYTOCHROME_P450"/>
    <property type="match status" value="1"/>
</dbReference>
<dbReference type="PRINTS" id="PR00385">
    <property type="entry name" value="P450"/>
</dbReference>
<dbReference type="Pfam" id="PF00067">
    <property type="entry name" value="p450"/>
    <property type="match status" value="1"/>
</dbReference>
<evidence type="ECO:0000256" key="1">
    <source>
        <dbReference type="ARBA" id="ARBA00001971"/>
    </source>
</evidence>
<proteinExistence type="inferred from homology"/>
<gene>
    <name evidence="13" type="ORF">OH76DRAFT_907593</name>
</gene>
<protein>
    <submittedName>
        <fullName evidence="13">Cytochrome P450</fullName>
    </submittedName>
</protein>
<organism evidence="13 14">
    <name type="scientific">Lentinus brumalis</name>
    <dbReference type="NCBI Taxonomy" id="2498619"/>
    <lineage>
        <taxon>Eukaryota</taxon>
        <taxon>Fungi</taxon>
        <taxon>Dikarya</taxon>
        <taxon>Basidiomycota</taxon>
        <taxon>Agaricomycotina</taxon>
        <taxon>Agaricomycetes</taxon>
        <taxon>Polyporales</taxon>
        <taxon>Polyporaceae</taxon>
        <taxon>Lentinus</taxon>
    </lineage>
</organism>
<evidence type="ECO:0000256" key="4">
    <source>
        <dbReference type="ARBA" id="ARBA00022617"/>
    </source>
</evidence>
<dbReference type="Gene3D" id="3.30.310.80">
    <property type="entry name" value="Kinase associated domain 1, KA1"/>
    <property type="match status" value="1"/>
</dbReference>
<dbReference type="GO" id="GO:0016705">
    <property type="term" value="F:oxidoreductase activity, acting on paired donors, with incorporation or reduction of molecular oxygen"/>
    <property type="evidence" value="ECO:0007669"/>
    <property type="project" value="InterPro"/>
</dbReference>
<dbReference type="PRINTS" id="PR00465">
    <property type="entry name" value="EP450IV"/>
</dbReference>
<dbReference type="InterPro" id="IPR050121">
    <property type="entry name" value="Cytochrome_P450_monoxygenase"/>
</dbReference>
<dbReference type="PROSITE" id="PS50032">
    <property type="entry name" value="KA1"/>
    <property type="match status" value="1"/>
</dbReference>
<dbReference type="InterPro" id="IPR002403">
    <property type="entry name" value="Cyt_P450_E_grp-IV"/>
</dbReference>
<dbReference type="STRING" id="139420.A0A371D0I5"/>
<dbReference type="Gene3D" id="1.10.630.10">
    <property type="entry name" value="Cytochrome P450"/>
    <property type="match status" value="1"/>
</dbReference>
<keyword evidence="11" id="KW-0812">Transmembrane</keyword>
<dbReference type="CDD" id="cd11069">
    <property type="entry name" value="CYP_FUM15-like"/>
    <property type="match status" value="1"/>
</dbReference>
<reference evidence="13 14" key="1">
    <citation type="journal article" date="2018" name="Biotechnol. Biofuels">
        <title>Integrative visual omics of the white-rot fungus Polyporus brumalis exposes the biotechnological potential of its oxidative enzymes for delignifying raw plant biomass.</title>
        <authorList>
            <person name="Miyauchi S."/>
            <person name="Rancon A."/>
            <person name="Drula E."/>
            <person name="Hage H."/>
            <person name="Chaduli D."/>
            <person name="Favel A."/>
            <person name="Grisel S."/>
            <person name="Henrissat B."/>
            <person name="Herpoel-Gimbert I."/>
            <person name="Ruiz-Duenas F.J."/>
            <person name="Chevret D."/>
            <person name="Hainaut M."/>
            <person name="Lin J."/>
            <person name="Wang M."/>
            <person name="Pangilinan J."/>
            <person name="Lipzen A."/>
            <person name="Lesage-Meessen L."/>
            <person name="Navarro D."/>
            <person name="Riley R."/>
            <person name="Grigoriev I.V."/>
            <person name="Zhou S."/>
            <person name="Raouche S."/>
            <person name="Rosso M.N."/>
        </authorList>
    </citation>
    <scope>NUCLEOTIDE SEQUENCE [LARGE SCALE GENOMIC DNA]</scope>
    <source>
        <strain evidence="13 14">BRFM 1820</strain>
    </source>
</reference>
<dbReference type="GO" id="GO:0005506">
    <property type="term" value="F:iron ion binding"/>
    <property type="evidence" value="ECO:0007669"/>
    <property type="project" value="InterPro"/>
</dbReference>
<keyword evidence="5 9" id="KW-0479">Metal-binding</keyword>
<keyword evidence="6" id="KW-0560">Oxidoreductase</keyword>
<evidence type="ECO:0000256" key="11">
    <source>
        <dbReference type="SAM" id="Phobius"/>
    </source>
</evidence>
<dbReference type="InterPro" id="IPR001772">
    <property type="entry name" value="KA1_dom"/>
</dbReference>
<evidence type="ECO:0000313" key="14">
    <source>
        <dbReference type="Proteomes" id="UP000256964"/>
    </source>
</evidence>
<keyword evidence="4 9" id="KW-0349">Heme</keyword>
<dbReference type="SUPFAM" id="SSF48264">
    <property type="entry name" value="Cytochrome P450"/>
    <property type="match status" value="1"/>
</dbReference>
<dbReference type="AlphaFoldDB" id="A0A371D0I5"/>
<dbReference type="Proteomes" id="UP000256964">
    <property type="component" value="Unassembled WGS sequence"/>
</dbReference>
<dbReference type="InterPro" id="IPR017972">
    <property type="entry name" value="Cyt_P450_CS"/>
</dbReference>
<dbReference type="PANTHER" id="PTHR24305">
    <property type="entry name" value="CYTOCHROME P450"/>
    <property type="match status" value="1"/>
</dbReference>
<accession>A0A371D0I5</accession>
<name>A0A371D0I5_9APHY</name>
<evidence type="ECO:0000256" key="9">
    <source>
        <dbReference type="PIRSR" id="PIRSR602403-1"/>
    </source>
</evidence>
<feature type="transmembrane region" description="Helical" evidence="11">
    <location>
        <begin position="6"/>
        <end position="23"/>
    </location>
</feature>
<dbReference type="InterPro" id="IPR036396">
    <property type="entry name" value="Cyt_P450_sf"/>
</dbReference>
<dbReference type="EMBL" id="KZ857431">
    <property type="protein sequence ID" value="RDX46048.1"/>
    <property type="molecule type" value="Genomic_DNA"/>
</dbReference>
<feature type="region of interest" description="Disordered" evidence="10">
    <location>
        <begin position="641"/>
        <end position="669"/>
    </location>
</feature>
<keyword evidence="8" id="KW-0503">Monooxygenase</keyword>
<keyword evidence="7 9" id="KW-0408">Iron</keyword>
<evidence type="ECO:0000256" key="8">
    <source>
        <dbReference type="ARBA" id="ARBA00023033"/>
    </source>
</evidence>
<evidence type="ECO:0000256" key="6">
    <source>
        <dbReference type="ARBA" id="ARBA00023002"/>
    </source>
</evidence>
<evidence type="ECO:0000259" key="12">
    <source>
        <dbReference type="PROSITE" id="PS50032"/>
    </source>
</evidence>
<feature type="domain" description="KA1" evidence="12">
    <location>
        <begin position="700"/>
        <end position="750"/>
    </location>
</feature>
<comment type="cofactor">
    <cofactor evidence="1 9">
        <name>heme</name>
        <dbReference type="ChEBI" id="CHEBI:30413"/>
    </cofactor>
</comment>
<keyword evidence="11" id="KW-1133">Transmembrane helix</keyword>
<comment type="pathway">
    <text evidence="2">Secondary metabolite biosynthesis.</text>
</comment>
<dbReference type="PANTHER" id="PTHR24305:SF166">
    <property type="entry name" value="CYTOCHROME P450 12A4, MITOCHONDRIAL-RELATED"/>
    <property type="match status" value="1"/>
</dbReference>
<feature type="binding site" description="axial binding residue" evidence="9">
    <location>
        <position position="492"/>
    </location>
    <ligand>
        <name>heme</name>
        <dbReference type="ChEBI" id="CHEBI:30413"/>
    </ligand>
    <ligandPart>
        <name>Fe</name>
        <dbReference type="ChEBI" id="CHEBI:18248"/>
    </ligandPart>
</feature>
<comment type="similarity">
    <text evidence="3">Belongs to the cytochrome P450 family.</text>
</comment>
<dbReference type="GO" id="GO:0020037">
    <property type="term" value="F:heme binding"/>
    <property type="evidence" value="ECO:0007669"/>
    <property type="project" value="InterPro"/>
</dbReference>
<dbReference type="GO" id="GO:0004497">
    <property type="term" value="F:monooxygenase activity"/>
    <property type="evidence" value="ECO:0007669"/>
    <property type="project" value="UniProtKB-KW"/>
</dbReference>
<evidence type="ECO:0000256" key="2">
    <source>
        <dbReference type="ARBA" id="ARBA00005179"/>
    </source>
</evidence>
<evidence type="ECO:0000256" key="5">
    <source>
        <dbReference type="ARBA" id="ARBA00022723"/>
    </source>
</evidence>
<keyword evidence="14" id="KW-1185">Reference proteome</keyword>
<feature type="compositionally biased region" description="Polar residues" evidence="10">
    <location>
        <begin position="652"/>
        <end position="664"/>
    </location>
</feature>
<dbReference type="OrthoDB" id="1470350at2759"/>
<dbReference type="InterPro" id="IPR001128">
    <property type="entry name" value="Cyt_P450"/>
</dbReference>
<keyword evidence="11" id="KW-0472">Membrane</keyword>
<evidence type="ECO:0000256" key="10">
    <source>
        <dbReference type="SAM" id="MobiDB-lite"/>
    </source>
</evidence>
<evidence type="ECO:0000313" key="13">
    <source>
        <dbReference type="EMBL" id="RDX46048.1"/>
    </source>
</evidence>
<sequence length="752" mass="82521">MSMPFYLGIPALVSVGALALGLFPRFFNKSPIANLPGPPAGSVLLGNVPQVMDPRTAGKFTASLCETYGPVHQIHGALGERLLHVFDPRALHSILVADMEHFPKELAPINALRFLLGPGMLGSEGLQHRRQRKLLNSAFSQTHLRNMMPMMFEVGDKLRGAMAEHVTTKAEELDVNAWMAKTSLDILGHAFLGYSFDSFVEDSRDSLGESIKSFFAVFGKVSLVAFLVPSLSHFLPESLIRMLFRVFPFSANLHRLLDISDTMRRRATEIVQVKKAALNKGDEELLRRVGEGKDIMSLLLKSNMIASEDDKISDDEVIAQVSTIMLAGLDTTSNALSHILYVLAQDTTAQEQLRAELLAAQRPSFAGRSTSSIPHDELMRLPYLDAVFRETLRLYPPVGFMSRRAATDIVLPLTWPVCGKDGSMMHEVVVPKGTLVVPNLQACNRNKALWGDDALEWRPERWMEELPKELYEAHVPGIYSNLMTFSGGGRSCIGVKFAELETKIVLSILLTAFKFELTDKPVVWNFSVVDYPTMGESSTKPELLLKVSPLLAAPATEKDSLVPPSASCSDTSVTPHSFIDKGIGGSKTTIRVHHGAVDQTMVTTGSPSTVMRHVKAVLEGMGVDVIIEGDYKYRCTRPKRTHVRLDDPGTPDASSPPHQVSSYTEPEAGSDAMRVAAAVPGSTPGSVPPIGVAAIYGVAQQDGGDEVRFAVELTRLAQLDGTYSLDVRRLKGNLRSYTFLYDTLRQRVDLQR</sequence>
<evidence type="ECO:0000256" key="7">
    <source>
        <dbReference type="ARBA" id="ARBA00023004"/>
    </source>
</evidence>
<evidence type="ECO:0000256" key="3">
    <source>
        <dbReference type="ARBA" id="ARBA00010617"/>
    </source>
</evidence>